<protein>
    <recommendedName>
        <fullName evidence="2">PPIase cyclophilin-type domain-containing protein</fullName>
    </recommendedName>
</protein>
<dbReference type="SUPFAM" id="SSF50891">
    <property type="entry name" value="Cyclophilin-like"/>
    <property type="match status" value="1"/>
</dbReference>
<feature type="domain" description="PPIase cyclophilin-type" evidence="2">
    <location>
        <begin position="108"/>
        <end position="294"/>
    </location>
</feature>
<sequence>MFLVPQLEWPTLGTAPHSTRSRKSSSPPRVLSENGGVSCLRGAIGRRQFLRDTALVATAPLLLPLAVPLAHCAAAAVCIDAGIAKARVTDRVFLDLSVAGVSSATPLRLVIGLYGEAAPQAVSVVRQLSQNALRIEGKRLGYRYAAAGRVIRDQRVELGRVSQADERTQALGVASRAIKAVWPGTVDTNPLRHRCAGTVSVPRQPGGDFELGILPRDVADVSAPYVRALDDEHLVIGRVLDGMDVVERLNQLPVNLPTRRDGLREVGKMLGDPRARQSTTWRPLRKVRIVDCGVLNE</sequence>
<dbReference type="Pfam" id="PF00160">
    <property type="entry name" value="Pro_isomerase"/>
    <property type="match status" value="1"/>
</dbReference>
<evidence type="ECO:0000313" key="3">
    <source>
        <dbReference type="EMBL" id="KAK4536018.1"/>
    </source>
</evidence>
<dbReference type="GO" id="GO:0003755">
    <property type="term" value="F:peptidyl-prolyl cis-trans isomerase activity"/>
    <property type="evidence" value="ECO:0007669"/>
    <property type="project" value="InterPro"/>
</dbReference>
<evidence type="ECO:0000256" key="1">
    <source>
        <dbReference type="SAM" id="MobiDB-lite"/>
    </source>
</evidence>
<dbReference type="InterPro" id="IPR044178">
    <property type="entry name" value="CYP28-like"/>
</dbReference>
<dbReference type="GO" id="GO:0009507">
    <property type="term" value="C:chloroplast"/>
    <property type="evidence" value="ECO:0007669"/>
    <property type="project" value="TreeGrafter"/>
</dbReference>
<dbReference type="EMBL" id="JANCYW010000007">
    <property type="protein sequence ID" value="KAK4536018.1"/>
    <property type="molecule type" value="Genomic_DNA"/>
</dbReference>
<dbReference type="Proteomes" id="UP001301350">
    <property type="component" value="Unassembled WGS sequence"/>
</dbReference>
<dbReference type="PANTHER" id="PTHR47875">
    <property type="entry name" value="PEPTIDYL-PROLYL CIS-TRANS ISOMERASE CYP28, CHLOROPLASTIC"/>
    <property type="match status" value="1"/>
</dbReference>
<dbReference type="InterPro" id="IPR029000">
    <property type="entry name" value="Cyclophilin-like_dom_sf"/>
</dbReference>
<comment type="caution">
    <text evidence="3">The sequence shown here is derived from an EMBL/GenBank/DDBJ whole genome shotgun (WGS) entry which is preliminary data.</text>
</comment>
<accession>A0AAV9IVB2</accession>
<organism evidence="3 4">
    <name type="scientific">Cyanidium caldarium</name>
    <name type="common">Red alga</name>
    <dbReference type="NCBI Taxonomy" id="2771"/>
    <lineage>
        <taxon>Eukaryota</taxon>
        <taxon>Rhodophyta</taxon>
        <taxon>Bangiophyceae</taxon>
        <taxon>Cyanidiales</taxon>
        <taxon>Cyanidiaceae</taxon>
        <taxon>Cyanidium</taxon>
    </lineage>
</organism>
<dbReference type="AlphaFoldDB" id="A0AAV9IVB2"/>
<feature type="region of interest" description="Disordered" evidence="1">
    <location>
        <begin position="13"/>
        <end position="33"/>
    </location>
</feature>
<proteinExistence type="predicted"/>
<reference evidence="3 4" key="1">
    <citation type="submission" date="2022-07" db="EMBL/GenBank/DDBJ databases">
        <title>Genome-wide signatures of adaptation to extreme environments.</title>
        <authorList>
            <person name="Cho C.H."/>
            <person name="Yoon H.S."/>
        </authorList>
    </citation>
    <scope>NUCLEOTIDE SEQUENCE [LARGE SCALE GENOMIC DNA]</scope>
    <source>
        <strain evidence="3 4">DBV 063 E5</strain>
    </source>
</reference>
<gene>
    <name evidence="3" type="ORF">CDCA_CDCA07G2043</name>
</gene>
<dbReference type="Gene3D" id="2.40.100.10">
    <property type="entry name" value="Cyclophilin-like"/>
    <property type="match status" value="1"/>
</dbReference>
<dbReference type="InterPro" id="IPR002130">
    <property type="entry name" value="Cyclophilin-type_PPIase_dom"/>
</dbReference>
<dbReference type="InterPro" id="IPR006311">
    <property type="entry name" value="TAT_signal"/>
</dbReference>
<evidence type="ECO:0000259" key="2">
    <source>
        <dbReference type="PROSITE" id="PS50072"/>
    </source>
</evidence>
<dbReference type="PROSITE" id="PS50072">
    <property type="entry name" value="CSA_PPIASE_2"/>
    <property type="match status" value="1"/>
</dbReference>
<name>A0AAV9IVB2_CYACA</name>
<keyword evidence="4" id="KW-1185">Reference proteome</keyword>
<dbReference type="PROSITE" id="PS51318">
    <property type="entry name" value="TAT"/>
    <property type="match status" value="1"/>
</dbReference>
<dbReference type="PANTHER" id="PTHR47875:SF1">
    <property type="entry name" value="PEPTIDYL-PROLYL CIS-TRANS ISOMERASE CYP28, CHLOROPLASTIC"/>
    <property type="match status" value="1"/>
</dbReference>
<evidence type="ECO:0000313" key="4">
    <source>
        <dbReference type="Proteomes" id="UP001301350"/>
    </source>
</evidence>